<proteinExistence type="predicted"/>
<feature type="region of interest" description="Disordered" evidence="1">
    <location>
        <begin position="187"/>
        <end position="218"/>
    </location>
</feature>
<evidence type="ECO:0000256" key="1">
    <source>
        <dbReference type="SAM" id="MobiDB-lite"/>
    </source>
</evidence>
<organism evidence="2">
    <name type="scientific">Chaetoceros debilis</name>
    <dbReference type="NCBI Taxonomy" id="122233"/>
    <lineage>
        <taxon>Eukaryota</taxon>
        <taxon>Sar</taxon>
        <taxon>Stramenopiles</taxon>
        <taxon>Ochrophyta</taxon>
        <taxon>Bacillariophyta</taxon>
        <taxon>Coscinodiscophyceae</taxon>
        <taxon>Chaetocerotophycidae</taxon>
        <taxon>Chaetocerotales</taxon>
        <taxon>Chaetocerotaceae</taxon>
        <taxon>Chaetoceros</taxon>
    </lineage>
</organism>
<protein>
    <submittedName>
        <fullName evidence="2">Uncharacterized protein</fullName>
    </submittedName>
</protein>
<feature type="region of interest" description="Disordered" evidence="1">
    <location>
        <begin position="337"/>
        <end position="358"/>
    </location>
</feature>
<feature type="region of interest" description="Disordered" evidence="1">
    <location>
        <begin position="1"/>
        <end position="21"/>
    </location>
</feature>
<dbReference type="EMBL" id="HBIO01008970">
    <property type="protein sequence ID" value="CAE0462031.1"/>
    <property type="molecule type" value="Transcribed_RNA"/>
</dbReference>
<evidence type="ECO:0000313" key="2">
    <source>
        <dbReference type="EMBL" id="CAE0462031.1"/>
    </source>
</evidence>
<dbReference type="AlphaFoldDB" id="A0A7S3Q0M6"/>
<reference evidence="2" key="1">
    <citation type="submission" date="2021-01" db="EMBL/GenBank/DDBJ databases">
        <authorList>
            <person name="Corre E."/>
            <person name="Pelletier E."/>
            <person name="Niang G."/>
            <person name="Scheremetjew M."/>
            <person name="Finn R."/>
            <person name="Kale V."/>
            <person name="Holt S."/>
            <person name="Cochrane G."/>
            <person name="Meng A."/>
            <person name="Brown T."/>
            <person name="Cohen L."/>
        </authorList>
    </citation>
    <scope>NUCLEOTIDE SEQUENCE</scope>
    <source>
        <strain evidence="2">MM31A-1</strain>
    </source>
</reference>
<name>A0A7S3Q0M6_9STRA</name>
<feature type="compositionally biased region" description="Polar residues" evidence="1">
    <location>
        <begin position="199"/>
        <end position="208"/>
    </location>
</feature>
<sequence>MAITHLDPPRSNTREQRRSRRSYHHLNSTPHFIASILVQAVVLLLLSQCEPCQSSSPQSQSQAAPASASASVSASVSASPPVSATSKARVTRGRDRDQPTLVTWINGIGFNLSHMTDGVPTISGLFGHCPIHYCHNPTSMETEEDLGGWVNDLAQCGAQKYMSKCTTEVDELIVHLKDAIAKVRGLPSPSLAMPKPKPTLTSNDNSATENEDGDGSRNDSTLLWVDFNSVNGSATANGASNGRVILIAHSQGALITYLAIKSGRLTKDEMRHMEVICFGGGEAIRSTPETPFARCINYYSVNDPLLFIVPSAAKALRSGFGMGGFGGGRWEGSNIMSMLGGEGEGEGSSSGNGGGQHSSNNPFAEPEFVFLTPRGGDPILDHGLFGPTYIDALRWEGRRYQSLYLPPLYSVTQQSLAYGQSTAKKMERFVVDSIKNILYRVLLGVVSCRDYGAEKVALPLMSLLTLIFGVMRDIIRRLRGEDYYEPVNVEMPCGGIVSIGGSGSGSVSDNSASTMVGMSFTSAGTSITTEVAVAAVVREDGLDVPVEVEEAIDEK</sequence>
<feature type="compositionally biased region" description="Low complexity" evidence="1">
    <location>
        <begin position="73"/>
        <end position="84"/>
    </location>
</feature>
<feature type="compositionally biased region" description="Gly residues" evidence="1">
    <location>
        <begin position="340"/>
        <end position="356"/>
    </location>
</feature>
<feature type="region of interest" description="Disordered" evidence="1">
    <location>
        <begin position="73"/>
        <end position="95"/>
    </location>
</feature>
<accession>A0A7S3Q0M6</accession>
<gene>
    <name evidence="2" type="ORF">CDEB00056_LOCUS6872</name>
</gene>